<accession>A0ABY5ATZ5</accession>
<name>A0ABY5ATZ5_9CYAN</name>
<keyword evidence="2" id="KW-1185">Reference proteome</keyword>
<protein>
    <submittedName>
        <fullName evidence="1">Uncharacterized protein</fullName>
    </submittedName>
</protein>
<organism evidence="1 2">
    <name type="scientific">Phormidium yuhuli AB48</name>
    <dbReference type="NCBI Taxonomy" id="2940671"/>
    <lineage>
        <taxon>Bacteria</taxon>
        <taxon>Bacillati</taxon>
        <taxon>Cyanobacteriota</taxon>
        <taxon>Cyanophyceae</taxon>
        <taxon>Oscillatoriophycideae</taxon>
        <taxon>Oscillatoriales</taxon>
        <taxon>Oscillatoriaceae</taxon>
        <taxon>Phormidium</taxon>
        <taxon>Phormidium yuhuli</taxon>
    </lineage>
</organism>
<gene>
    <name evidence="1" type="ORF">NEA10_06075</name>
</gene>
<evidence type="ECO:0000313" key="2">
    <source>
        <dbReference type="Proteomes" id="UP001056708"/>
    </source>
</evidence>
<sequence length="123" mass="14555">MRLDTFALAAVVGLAVPGIVEVVAQRPAIAQVRPLGSFRDSQWDLSLFMDRGNYYYRGQARGSREYLELWNVEFAGTPDRRVYRWYNANYTYQVVWRPADPDFVRLQVFENNREILNRLLERY</sequence>
<proteinExistence type="predicted"/>
<dbReference type="EMBL" id="CP098611">
    <property type="protein sequence ID" value="USR92287.1"/>
    <property type="molecule type" value="Genomic_DNA"/>
</dbReference>
<evidence type="ECO:0000313" key="1">
    <source>
        <dbReference type="EMBL" id="USR92287.1"/>
    </source>
</evidence>
<dbReference type="Proteomes" id="UP001056708">
    <property type="component" value="Chromosome"/>
</dbReference>
<reference evidence="1" key="1">
    <citation type="submission" date="2022-06" db="EMBL/GenBank/DDBJ databases">
        <title>Genome sequence of Phormidium yuhuli AB48 isolated from an industrial photobioreactor environment.</title>
        <authorList>
            <person name="Qiu Y."/>
            <person name="Noonan A.J.C."/>
            <person name="Dofher K."/>
            <person name="Koch M."/>
            <person name="Kieft B."/>
            <person name="Lin X."/>
            <person name="Ziels R.M."/>
            <person name="Hallam S.J."/>
        </authorList>
    </citation>
    <scope>NUCLEOTIDE SEQUENCE</scope>
    <source>
        <strain evidence="1">AB48</strain>
    </source>
</reference>
<dbReference type="RefSeq" id="WP_252664383.1">
    <property type="nucleotide sequence ID" value="NZ_CP098611.1"/>
</dbReference>